<gene>
    <name evidence="13" type="primary">sex-1</name>
</gene>
<dbReference type="SMART" id="SM00399">
    <property type="entry name" value="ZnF_C4"/>
    <property type="match status" value="1"/>
</dbReference>
<comment type="subcellular location">
    <subcellularLocation>
        <location evidence="1">Nucleus</location>
    </subcellularLocation>
</comment>
<feature type="region of interest" description="Disordered" evidence="10">
    <location>
        <begin position="119"/>
        <end position="139"/>
    </location>
</feature>
<dbReference type="InterPro" id="IPR035500">
    <property type="entry name" value="NHR-like_dom_sf"/>
</dbReference>
<feature type="domain" description="Nuclear receptor" evidence="11">
    <location>
        <begin position="148"/>
        <end position="223"/>
    </location>
</feature>
<feature type="domain" description="NR LBD" evidence="12">
    <location>
        <begin position="252"/>
        <end position="493"/>
    </location>
</feature>
<feature type="region of interest" description="Disordered" evidence="10">
    <location>
        <begin position="30"/>
        <end position="53"/>
    </location>
</feature>
<keyword evidence="8" id="KW-0675">Receptor</keyword>
<dbReference type="Gene3D" id="3.30.50.10">
    <property type="entry name" value="Erythroid Transcription Factor GATA-1, subunit A"/>
    <property type="match status" value="1"/>
</dbReference>
<evidence type="ECO:0000256" key="7">
    <source>
        <dbReference type="ARBA" id="ARBA00023163"/>
    </source>
</evidence>
<dbReference type="PANTHER" id="PTHR45805">
    <property type="entry name" value="NUCLEAR HORMONE RECEPTOR HR3-RELATED"/>
    <property type="match status" value="1"/>
</dbReference>
<dbReference type="GO" id="GO:0008270">
    <property type="term" value="F:zinc ion binding"/>
    <property type="evidence" value="ECO:0007669"/>
    <property type="project" value="UniProtKB-KW"/>
</dbReference>
<dbReference type="SUPFAM" id="SSF57716">
    <property type="entry name" value="Glucocorticoid receptor-like (DNA-binding domain)"/>
    <property type="match status" value="1"/>
</dbReference>
<dbReference type="CDD" id="cd06942">
    <property type="entry name" value="NR_LBD_Sex_1_like"/>
    <property type="match status" value="1"/>
</dbReference>
<proteinExistence type="evidence at transcript level"/>
<evidence type="ECO:0000256" key="2">
    <source>
        <dbReference type="ARBA" id="ARBA00022723"/>
    </source>
</evidence>
<evidence type="ECO:0000256" key="4">
    <source>
        <dbReference type="ARBA" id="ARBA00022833"/>
    </source>
</evidence>
<dbReference type="UCSC" id="F44A6.2.1">
    <property type="organism name" value="c. elegans"/>
</dbReference>
<sequence>MSFETKPNYLLLTNPDTPLSVCTSPYYSPSGKTASIPSSEASKPEGTNGQWSHLPTGATYVTDEFSSEFQIQNGSTAAQSGNANNYADPLSHRRYFNNVNGYNHHQFYDTASQASVSSPATSVTSSLSPPDSLSNGHTTQRHHIGKAISFCKVCGDKASGYHYGVTSCEGCKGFFRRSIQRKIDYRCLKQQVCEIKRESRNRCQYCRFKKCLDSGMSKDSVRQMKFRNAMRDDKSPDSVFVPEISTLERQEEVDAVYEAVLRAHTTFSFYTDIKIRSIVARPFNVRINEDSKMNRLNAWQIYAHEIDVDIKEVVNFVKEIPKFNFINGNDKAVLLRKNAFPLYLLRIVRGMSNRGLMLRDGRLIDFKSLQLLYGSLADEMLAFANHIITIGCTDGDIALFIVLILCQPLTTEQQFSTNFKSQLQLLEMFDFYKKVLFQKMTCRIDGCDTYKQLMKCIHELNRLNELHKQQLNILRENLSFLNLPPLVVEMFQLSTLPLPVNHNNQENHILLLQSIRALNHSSQRQINNRLPFTASHLCQILIRFHSNTIHLQIISL</sequence>
<dbReference type="InterPro" id="IPR013088">
    <property type="entry name" value="Znf_NHR/GATA"/>
</dbReference>
<dbReference type="PROSITE" id="PS00031">
    <property type="entry name" value="NUCLEAR_REC_DBD_1"/>
    <property type="match status" value="1"/>
</dbReference>
<dbReference type="FunFam" id="1.10.565.10:FF:000100">
    <property type="entry name" value="Steroid hormone receptor family member cnr14"/>
    <property type="match status" value="1"/>
</dbReference>
<dbReference type="SUPFAM" id="SSF48508">
    <property type="entry name" value="Nuclear receptor ligand-binding domain"/>
    <property type="match status" value="1"/>
</dbReference>
<dbReference type="PIR" id="I45066">
    <property type="entry name" value="I45066"/>
</dbReference>
<dbReference type="InterPro" id="IPR000536">
    <property type="entry name" value="Nucl_hrmn_rcpt_lig-bd"/>
</dbReference>
<protein>
    <submittedName>
        <fullName evidence="13">SEX-1</fullName>
    </submittedName>
</protein>
<keyword evidence="2" id="KW-0479">Metal-binding</keyword>
<feature type="compositionally biased region" description="Low complexity" evidence="10">
    <location>
        <begin position="119"/>
        <end position="130"/>
    </location>
</feature>
<dbReference type="PROSITE" id="PS51030">
    <property type="entry name" value="NUCLEAR_REC_DBD_2"/>
    <property type="match status" value="1"/>
</dbReference>
<keyword evidence="5" id="KW-0805">Transcription regulation</keyword>
<organism evidence="13">
    <name type="scientific">Caenorhabditis elegans</name>
    <dbReference type="NCBI Taxonomy" id="6239"/>
    <lineage>
        <taxon>Eukaryota</taxon>
        <taxon>Metazoa</taxon>
        <taxon>Ecdysozoa</taxon>
        <taxon>Nematoda</taxon>
        <taxon>Chromadorea</taxon>
        <taxon>Rhabditida</taxon>
        <taxon>Rhabditina</taxon>
        <taxon>Rhabditomorpha</taxon>
        <taxon>Rhabditoidea</taxon>
        <taxon>Rhabditidae</taxon>
        <taxon>Peloderinae</taxon>
        <taxon>Caenorhabditis</taxon>
    </lineage>
</organism>
<evidence type="ECO:0000256" key="9">
    <source>
        <dbReference type="ARBA" id="ARBA00023242"/>
    </source>
</evidence>
<evidence type="ECO:0000256" key="6">
    <source>
        <dbReference type="ARBA" id="ARBA00023125"/>
    </source>
</evidence>
<dbReference type="InterPro" id="IPR001628">
    <property type="entry name" value="Znf_hrmn_rcpt"/>
</dbReference>
<dbReference type="CDD" id="cd07165">
    <property type="entry name" value="NR_DBD_DmE78_like"/>
    <property type="match status" value="1"/>
</dbReference>
<dbReference type="GO" id="GO:0003700">
    <property type="term" value="F:DNA-binding transcription factor activity"/>
    <property type="evidence" value="ECO:0007669"/>
    <property type="project" value="InterPro"/>
</dbReference>
<evidence type="ECO:0000256" key="8">
    <source>
        <dbReference type="ARBA" id="ARBA00023170"/>
    </source>
</evidence>
<keyword evidence="7" id="KW-0804">Transcription</keyword>
<name>Q9XXU7_CAEEL</name>
<reference evidence="13" key="1">
    <citation type="journal article" date="1998" name="Nature">
        <title>The nuclear hormone receptor SEX-1 is an X-chromosome signal that determines nematode sex.</title>
        <authorList>
            <person name="Carmi I."/>
            <person name="Kopczynski J.B."/>
            <person name="Meyer B.J."/>
        </authorList>
    </citation>
    <scope>NUCLEOTIDE SEQUENCE</scope>
    <source>
        <strain evidence="13">N2</strain>
    </source>
</reference>
<dbReference type="SMART" id="SM00430">
    <property type="entry name" value="HOLI"/>
    <property type="match status" value="1"/>
</dbReference>
<accession>Q9XXU7</accession>
<keyword evidence="6" id="KW-0238">DNA-binding</keyword>
<dbReference type="AlphaFoldDB" id="Q9XXU7"/>
<evidence type="ECO:0000256" key="3">
    <source>
        <dbReference type="ARBA" id="ARBA00022771"/>
    </source>
</evidence>
<keyword evidence="3" id="KW-0863">Zinc-finger</keyword>
<keyword evidence="9" id="KW-0539">Nucleus</keyword>
<dbReference type="InterPro" id="IPR001723">
    <property type="entry name" value="Nuclear_hrmn_rcpt"/>
</dbReference>
<evidence type="ECO:0000256" key="5">
    <source>
        <dbReference type="ARBA" id="ARBA00023015"/>
    </source>
</evidence>
<dbReference type="GO" id="GO:0043565">
    <property type="term" value="F:sequence-specific DNA binding"/>
    <property type="evidence" value="ECO:0007669"/>
    <property type="project" value="InterPro"/>
</dbReference>
<dbReference type="GO" id="GO:0005634">
    <property type="term" value="C:nucleus"/>
    <property type="evidence" value="ECO:0007669"/>
    <property type="project" value="UniProtKB-SubCell"/>
</dbReference>
<evidence type="ECO:0000259" key="11">
    <source>
        <dbReference type="PROSITE" id="PS51030"/>
    </source>
</evidence>
<dbReference type="EMBL" id="AF049869">
    <property type="protein sequence ID" value="AAC77795.1"/>
    <property type="molecule type" value="mRNA"/>
</dbReference>
<dbReference type="Pfam" id="PF00105">
    <property type="entry name" value="zf-C4"/>
    <property type="match status" value="1"/>
</dbReference>
<dbReference type="PANTHER" id="PTHR45805:SF10">
    <property type="entry name" value="ECDYSONE-INDUCED PROTEIN 78C"/>
    <property type="match status" value="1"/>
</dbReference>
<dbReference type="HOGENOM" id="CLU_040350_0_0_1"/>
<evidence type="ECO:0000259" key="12">
    <source>
        <dbReference type="PROSITE" id="PS51843"/>
    </source>
</evidence>
<keyword evidence="4" id="KW-0862">Zinc</keyword>
<dbReference type="PRINTS" id="PR00047">
    <property type="entry name" value="STROIDFINGER"/>
</dbReference>
<evidence type="ECO:0000256" key="10">
    <source>
        <dbReference type="SAM" id="MobiDB-lite"/>
    </source>
</evidence>
<dbReference type="PROSITE" id="PS51843">
    <property type="entry name" value="NR_LBD"/>
    <property type="match status" value="1"/>
</dbReference>
<evidence type="ECO:0000256" key="1">
    <source>
        <dbReference type="ARBA" id="ARBA00004123"/>
    </source>
</evidence>
<dbReference type="FunFam" id="3.30.50.10:FF:000081">
    <property type="entry name" value="Steroid hormone receptor family member cnr14"/>
    <property type="match status" value="1"/>
</dbReference>
<dbReference type="Gene3D" id="1.10.565.10">
    <property type="entry name" value="Retinoid X Receptor"/>
    <property type="match status" value="1"/>
</dbReference>
<evidence type="ECO:0000313" key="13">
    <source>
        <dbReference type="EMBL" id="AAC77795.1"/>
    </source>
</evidence>
<dbReference type="PRINTS" id="PR00398">
    <property type="entry name" value="STRDHORMONER"/>
</dbReference>